<keyword evidence="1" id="KW-0863">Zinc-finger</keyword>
<dbReference type="SUPFAM" id="SSF57667">
    <property type="entry name" value="beta-beta-alpha zinc fingers"/>
    <property type="match status" value="1"/>
</dbReference>
<feature type="chain" id="PRO_5044054406" evidence="2">
    <location>
        <begin position="34"/>
        <end position="175"/>
    </location>
</feature>
<organism evidence="6">
    <name type="scientific">Brugia pahangi</name>
    <name type="common">Filarial nematode worm</name>
    <dbReference type="NCBI Taxonomy" id="6280"/>
    <lineage>
        <taxon>Eukaryota</taxon>
        <taxon>Metazoa</taxon>
        <taxon>Ecdysozoa</taxon>
        <taxon>Nematoda</taxon>
        <taxon>Chromadorea</taxon>
        <taxon>Rhabditida</taxon>
        <taxon>Spirurina</taxon>
        <taxon>Spiruromorpha</taxon>
        <taxon>Filarioidea</taxon>
        <taxon>Onchocercidae</taxon>
        <taxon>Brugia</taxon>
    </lineage>
</organism>
<dbReference type="WBParaSite" id="BPAG_0001224501-mRNA-1">
    <property type="protein sequence ID" value="BPAG_0001224501-mRNA-1"/>
    <property type="gene ID" value="BPAG_0001224501"/>
</dbReference>
<dbReference type="SMART" id="SM00355">
    <property type="entry name" value="ZnF_C2H2"/>
    <property type="match status" value="2"/>
</dbReference>
<evidence type="ECO:0000313" key="5">
    <source>
        <dbReference type="Proteomes" id="UP000278627"/>
    </source>
</evidence>
<keyword evidence="1" id="KW-0479">Metal-binding</keyword>
<evidence type="ECO:0000313" key="4">
    <source>
        <dbReference type="EMBL" id="VDN93393.1"/>
    </source>
</evidence>
<name>A0A0N4TU02_BRUPA</name>
<keyword evidence="1" id="KW-0862">Zinc</keyword>
<reference evidence="4 5" key="2">
    <citation type="submission" date="2018-11" db="EMBL/GenBank/DDBJ databases">
        <authorList>
            <consortium name="Pathogen Informatics"/>
        </authorList>
    </citation>
    <scope>NUCLEOTIDE SEQUENCE [LARGE SCALE GENOMIC DNA]</scope>
</reference>
<dbReference type="PROSITE" id="PS50157">
    <property type="entry name" value="ZINC_FINGER_C2H2_2"/>
    <property type="match status" value="1"/>
</dbReference>
<dbReference type="Gene3D" id="3.30.160.60">
    <property type="entry name" value="Classic Zinc Finger"/>
    <property type="match status" value="1"/>
</dbReference>
<evidence type="ECO:0000256" key="2">
    <source>
        <dbReference type="SAM" id="SignalP"/>
    </source>
</evidence>
<dbReference type="Proteomes" id="UP000278627">
    <property type="component" value="Unassembled WGS sequence"/>
</dbReference>
<feature type="domain" description="C2H2-type" evidence="3">
    <location>
        <begin position="150"/>
        <end position="175"/>
    </location>
</feature>
<gene>
    <name evidence="4" type="ORF">BPAG_LOCUS12207</name>
</gene>
<protein>
    <submittedName>
        <fullName evidence="6">C2H2-type domain-containing protein</fullName>
    </submittedName>
</protein>
<dbReference type="AlphaFoldDB" id="A0A0N4TU02"/>
<dbReference type="InterPro" id="IPR036236">
    <property type="entry name" value="Znf_C2H2_sf"/>
</dbReference>
<dbReference type="InterPro" id="IPR013087">
    <property type="entry name" value="Znf_C2H2_type"/>
</dbReference>
<dbReference type="GO" id="GO:0008270">
    <property type="term" value="F:zinc ion binding"/>
    <property type="evidence" value="ECO:0007669"/>
    <property type="project" value="UniProtKB-KW"/>
</dbReference>
<dbReference type="PROSITE" id="PS00028">
    <property type="entry name" value="ZINC_FINGER_C2H2_1"/>
    <property type="match status" value="1"/>
</dbReference>
<keyword evidence="5" id="KW-1185">Reference proteome</keyword>
<evidence type="ECO:0000313" key="6">
    <source>
        <dbReference type="WBParaSite" id="BPAG_0001224501-mRNA-1"/>
    </source>
</evidence>
<reference evidence="6" key="1">
    <citation type="submission" date="2017-02" db="UniProtKB">
        <authorList>
            <consortium name="WormBaseParasite"/>
        </authorList>
    </citation>
    <scope>IDENTIFICATION</scope>
</reference>
<proteinExistence type="predicted"/>
<sequence length="175" mass="20870">MDRQRLASKIIRINMHFIHFAFFFFFFFQLSSTQTTEAQTVQTEPLDLSMTKKSDEQQQHILIDDEIEKSPESLDLSASEIQLKKIYHYFVIEALKKRIELSKLLSQEKKAKEYELTMTRYGKNFKCNICQKVTKSFSEHMMHHAGVKKYICPLCNKSFSHLWTIKRHLEKFHTI</sequence>
<evidence type="ECO:0000256" key="1">
    <source>
        <dbReference type="PROSITE-ProRule" id="PRU00042"/>
    </source>
</evidence>
<dbReference type="EMBL" id="UZAD01013275">
    <property type="protein sequence ID" value="VDN93393.1"/>
    <property type="molecule type" value="Genomic_DNA"/>
</dbReference>
<feature type="signal peptide" evidence="2">
    <location>
        <begin position="1"/>
        <end position="33"/>
    </location>
</feature>
<accession>A0A0N4TU02</accession>
<keyword evidence="2" id="KW-0732">Signal</keyword>
<evidence type="ECO:0000259" key="3">
    <source>
        <dbReference type="PROSITE" id="PS50157"/>
    </source>
</evidence>